<protein>
    <submittedName>
        <fullName evidence="1">Uncharacterized protein</fullName>
    </submittedName>
</protein>
<reference evidence="1 2" key="1">
    <citation type="submission" date="2018-06" db="EMBL/GenBank/DDBJ databases">
        <authorList>
            <consortium name="Pathogen Informatics"/>
            <person name="Doyle S."/>
        </authorList>
    </citation>
    <scope>NUCLEOTIDE SEQUENCE [LARGE SCALE GENOMIC DNA]</scope>
    <source>
        <strain evidence="1 2">NCTC11645</strain>
    </source>
</reference>
<organism evidence="1 2">
    <name type="scientific">Grimontia hollisae</name>
    <name type="common">Vibrio hollisae</name>
    <dbReference type="NCBI Taxonomy" id="673"/>
    <lineage>
        <taxon>Bacteria</taxon>
        <taxon>Pseudomonadati</taxon>
        <taxon>Pseudomonadota</taxon>
        <taxon>Gammaproteobacteria</taxon>
        <taxon>Vibrionales</taxon>
        <taxon>Vibrionaceae</taxon>
        <taxon>Grimontia</taxon>
    </lineage>
</organism>
<dbReference type="RefSeq" id="WP_115659811.1">
    <property type="nucleotide sequence ID" value="NZ_UGHD01000002.1"/>
</dbReference>
<dbReference type="AlphaFoldDB" id="A0A377HMV8"/>
<proteinExistence type="predicted"/>
<name>A0A377HMV8_GRIHO</name>
<gene>
    <name evidence="1" type="ORF">NCTC11645_01993</name>
</gene>
<accession>A0A377HMV8</accession>
<dbReference type="EMBL" id="UGHD01000002">
    <property type="protein sequence ID" value="STO57601.1"/>
    <property type="molecule type" value="Genomic_DNA"/>
</dbReference>
<dbReference type="Proteomes" id="UP000254512">
    <property type="component" value="Unassembled WGS sequence"/>
</dbReference>
<evidence type="ECO:0000313" key="1">
    <source>
        <dbReference type="EMBL" id="STO57601.1"/>
    </source>
</evidence>
<evidence type="ECO:0000313" key="2">
    <source>
        <dbReference type="Proteomes" id="UP000254512"/>
    </source>
</evidence>
<sequence>MIKPCLNLPLAGFKKANAHEASALVKDTQLIHYEAPECSALYGYAKEGQLIAVEFVQLGAVSEWWIEENN</sequence>